<dbReference type="AlphaFoldDB" id="A0A427XKN6"/>
<feature type="compositionally biased region" description="Acidic residues" evidence="1">
    <location>
        <begin position="151"/>
        <end position="160"/>
    </location>
</feature>
<protein>
    <submittedName>
        <fullName evidence="2">Uncharacterized protein</fullName>
    </submittedName>
</protein>
<dbReference type="RefSeq" id="XP_028474545.1">
    <property type="nucleotide sequence ID" value="XM_028617238.1"/>
</dbReference>
<feature type="compositionally biased region" description="Basic and acidic residues" evidence="1">
    <location>
        <begin position="83"/>
        <end position="93"/>
    </location>
</feature>
<dbReference type="Proteomes" id="UP000279236">
    <property type="component" value="Unassembled WGS sequence"/>
</dbReference>
<comment type="caution">
    <text evidence="2">The sequence shown here is derived from an EMBL/GenBank/DDBJ whole genome shotgun (WGS) entry which is preliminary data.</text>
</comment>
<dbReference type="OrthoDB" id="197400at2759"/>
<evidence type="ECO:0000313" key="3">
    <source>
        <dbReference type="Proteomes" id="UP000279236"/>
    </source>
</evidence>
<gene>
    <name evidence="2" type="ORF">EHS24_001444</name>
</gene>
<feature type="region of interest" description="Disordered" evidence="1">
    <location>
        <begin position="257"/>
        <end position="295"/>
    </location>
</feature>
<proteinExistence type="predicted"/>
<dbReference type="GeneID" id="39585987"/>
<keyword evidence="3" id="KW-1185">Reference proteome</keyword>
<reference evidence="2 3" key="1">
    <citation type="submission" date="2018-11" db="EMBL/GenBank/DDBJ databases">
        <title>Genome sequence of Apiotrichum porosum DSM 27194.</title>
        <authorList>
            <person name="Aliyu H."/>
            <person name="Gorte O."/>
            <person name="Ochsenreither K."/>
        </authorList>
    </citation>
    <scope>NUCLEOTIDE SEQUENCE [LARGE SCALE GENOMIC DNA]</scope>
    <source>
        <strain evidence="2 3">DSM 27194</strain>
    </source>
</reference>
<accession>A0A427XKN6</accession>
<evidence type="ECO:0000256" key="1">
    <source>
        <dbReference type="SAM" id="MobiDB-lite"/>
    </source>
</evidence>
<feature type="region of interest" description="Disordered" evidence="1">
    <location>
        <begin position="66"/>
        <end position="231"/>
    </location>
</feature>
<sequence length="295" mass="31309">MTTTEPTGSAQPLPAVTLDFSNKSGGAWDDRELVNAYDAALLEFHIHNPGPGSWLDKATAALAKGQPLPGANAFGTEWYAASRPKEDTQREGETEPEAEPEASSSRQPKRQRTTRTRPSVNPYTKPYTTKRAESPTYSPPSPNGPAGERGADDDDDDVAVDEGGYAHEQGVEDEDAEEDSGLEAPEPHWDLYDYTGEGEAEGSWGHQGGAEQEGGYVFPAPSGEWPSAGSVSHDEAVGFALHAQYWAGYWMGVARASGGAGASRPPPPAVPGGRNGYAAANGNGGFRRPKRALKR</sequence>
<organism evidence="2 3">
    <name type="scientific">Apiotrichum porosum</name>
    <dbReference type="NCBI Taxonomy" id="105984"/>
    <lineage>
        <taxon>Eukaryota</taxon>
        <taxon>Fungi</taxon>
        <taxon>Dikarya</taxon>
        <taxon>Basidiomycota</taxon>
        <taxon>Agaricomycotina</taxon>
        <taxon>Tremellomycetes</taxon>
        <taxon>Trichosporonales</taxon>
        <taxon>Trichosporonaceae</taxon>
        <taxon>Apiotrichum</taxon>
    </lineage>
</organism>
<dbReference type="EMBL" id="RSCE01000010">
    <property type="protein sequence ID" value="RSH79398.1"/>
    <property type="molecule type" value="Genomic_DNA"/>
</dbReference>
<evidence type="ECO:0000313" key="2">
    <source>
        <dbReference type="EMBL" id="RSH79398.1"/>
    </source>
</evidence>
<name>A0A427XKN6_9TREE</name>
<feature type="compositionally biased region" description="Acidic residues" evidence="1">
    <location>
        <begin position="171"/>
        <end position="181"/>
    </location>
</feature>